<evidence type="ECO:0000313" key="3">
    <source>
        <dbReference type="Proteomes" id="UP000789342"/>
    </source>
</evidence>
<accession>A0A9N9NGP9</accession>
<reference evidence="2" key="1">
    <citation type="submission" date="2021-06" db="EMBL/GenBank/DDBJ databases">
        <authorList>
            <person name="Kallberg Y."/>
            <person name="Tangrot J."/>
            <person name="Rosling A."/>
        </authorList>
    </citation>
    <scope>NUCLEOTIDE SEQUENCE</scope>
    <source>
        <strain evidence="2">CL551</strain>
    </source>
</reference>
<dbReference type="InterPro" id="IPR009069">
    <property type="entry name" value="Cys_alpha_HP_mot_SF"/>
</dbReference>
<name>A0A9N9NGP9_9GLOM</name>
<feature type="compositionally biased region" description="Polar residues" evidence="1">
    <location>
        <begin position="34"/>
        <end position="59"/>
    </location>
</feature>
<dbReference type="GO" id="GO:0005634">
    <property type="term" value="C:nucleus"/>
    <property type="evidence" value="ECO:0007669"/>
    <property type="project" value="TreeGrafter"/>
</dbReference>
<sequence>MPRKTRTSPTVTQKKKHVSTMPSRPAPAPATVAPSKSAQNSNVPANTSDPPTSLTTPKQPSLLGQVASTAAGVAIGHSVGQGITSLFSGGGSSVTETQEKPKYQDSQTDGRHVACEADTRALKNCLEQNNYDVNVCQWYLENLKACQQMASQY</sequence>
<dbReference type="GO" id="GO:0005739">
    <property type="term" value="C:mitochondrion"/>
    <property type="evidence" value="ECO:0007669"/>
    <property type="project" value="TreeGrafter"/>
</dbReference>
<dbReference type="EMBL" id="CAJVPV010028307">
    <property type="protein sequence ID" value="CAG8736141.1"/>
    <property type="molecule type" value="Genomic_DNA"/>
</dbReference>
<dbReference type="PANTHER" id="PTHR13523:SF2">
    <property type="entry name" value="COILED-COIL-HELIX-COILED-COIL-HELIX DOMAIN CONTAINING 2, ISOFORM A-RELATED"/>
    <property type="match status" value="1"/>
</dbReference>
<gene>
    <name evidence="2" type="ORF">AMORRO_LOCUS14386</name>
</gene>
<feature type="region of interest" description="Disordered" evidence="1">
    <location>
        <begin position="1"/>
        <end position="63"/>
    </location>
</feature>
<proteinExistence type="predicted"/>
<dbReference type="SUPFAM" id="SSF47072">
    <property type="entry name" value="Cysteine alpha-hairpin motif"/>
    <property type="match status" value="1"/>
</dbReference>
<dbReference type="OrthoDB" id="1106148at2759"/>
<evidence type="ECO:0000256" key="1">
    <source>
        <dbReference type="SAM" id="MobiDB-lite"/>
    </source>
</evidence>
<organism evidence="2 3">
    <name type="scientific">Acaulospora morrowiae</name>
    <dbReference type="NCBI Taxonomy" id="94023"/>
    <lineage>
        <taxon>Eukaryota</taxon>
        <taxon>Fungi</taxon>
        <taxon>Fungi incertae sedis</taxon>
        <taxon>Mucoromycota</taxon>
        <taxon>Glomeromycotina</taxon>
        <taxon>Glomeromycetes</taxon>
        <taxon>Diversisporales</taxon>
        <taxon>Acaulosporaceae</taxon>
        <taxon>Acaulospora</taxon>
    </lineage>
</organism>
<dbReference type="InterPro" id="IPR055304">
    <property type="entry name" value="CHCHD2/10-like"/>
</dbReference>
<dbReference type="PANTHER" id="PTHR13523">
    <property type="entry name" value="COILED-COIL-HELIX-COILED-COIL-HELIX DOMAIN CONTAINING 2/NUR77"/>
    <property type="match status" value="1"/>
</dbReference>
<evidence type="ECO:0000313" key="2">
    <source>
        <dbReference type="EMBL" id="CAG8736141.1"/>
    </source>
</evidence>
<feature type="region of interest" description="Disordered" evidence="1">
    <location>
        <begin position="88"/>
        <end position="109"/>
    </location>
</feature>
<protein>
    <submittedName>
        <fullName evidence="2">13534_t:CDS:1</fullName>
    </submittedName>
</protein>
<feature type="compositionally biased region" description="Basic and acidic residues" evidence="1">
    <location>
        <begin position="97"/>
        <end position="109"/>
    </location>
</feature>
<keyword evidence="3" id="KW-1185">Reference proteome</keyword>
<comment type="caution">
    <text evidence="2">The sequence shown here is derived from an EMBL/GenBank/DDBJ whole genome shotgun (WGS) entry which is preliminary data.</text>
</comment>
<dbReference type="Proteomes" id="UP000789342">
    <property type="component" value="Unassembled WGS sequence"/>
</dbReference>
<dbReference type="AlphaFoldDB" id="A0A9N9NGP9"/>
<dbReference type="GO" id="GO:0007005">
    <property type="term" value="P:mitochondrion organization"/>
    <property type="evidence" value="ECO:0007669"/>
    <property type="project" value="InterPro"/>
</dbReference>